<proteinExistence type="predicted"/>
<dbReference type="EMBL" id="JALPQF010000009">
    <property type="protein sequence ID" value="MCK8480953.1"/>
    <property type="molecule type" value="Genomic_DNA"/>
</dbReference>
<dbReference type="Pfam" id="PF14280">
    <property type="entry name" value="DUF4365"/>
    <property type="match status" value="1"/>
</dbReference>
<protein>
    <submittedName>
        <fullName evidence="2">DUF4365 domain-containing protein</fullName>
    </submittedName>
</protein>
<gene>
    <name evidence="2" type="ORF">MUY34_09985</name>
</gene>
<dbReference type="Proteomes" id="UP001203687">
    <property type="component" value="Unassembled WGS sequence"/>
</dbReference>
<feature type="domain" description="DUF4365" evidence="1">
    <location>
        <begin position="24"/>
        <end position="159"/>
    </location>
</feature>
<evidence type="ECO:0000259" key="1">
    <source>
        <dbReference type="Pfam" id="PF14280"/>
    </source>
</evidence>
<keyword evidence="3" id="KW-1185">Reference proteome</keyword>
<comment type="caution">
    <text evidence="2">The sequence shown here is derived from an EMBL/GenBank/DDBJ whole genome shotgun (WGS) entry which is preliminary data.</text>
</comment>
<sequence>MKRDNREIQKDADDLLKGQLRKLFKENNLKLGENPSTEGEEKGIDFFFEVFSRTTDSHEFLLLNQNKGTDTEVSPITKKGHPEINKISFQLEVRHAKYFYFELNEPLIFTLCDINKGLVYWYSIQLDNLIPERIEKQVKEEKETLQIYISPENILNSKNFSLFLKDISYSKGSQIRKHKEKFNFKADYNWIKTKTEGLHIIDSVYETLQLFQLPVIPTSIIRRIPTISGSYYKSYINDSTFKTDNEDFFNLIYEIKLVKDELRFSEGSLVENQEEKLKAIIDFFKLNTIYHLEWNGKKRKERICVHYLFTYGDCNCERCNYDRLNFAEAKSILENTIEDRDNLERLREGYTYYLLGDLKKSINIFKKLNNDSHKENNPIIYTVTKYNLIHLKRFLKYNYSGSDSDDIEKELDGVNFELDELFVSNYAPHFLEFFNQFKNDAYFDNSFRKVDNLLTEIQKISFQDKLGGRFSNSKVSELKVGFLRALCFLEFNYVIFNSFHEYKILANKVLEGFIALYTLKNPASSNYKEFDIIIMIMWLFHADFKQTNHLLHKYQLKSLNVVKEDNFYIKFSKYTNNIVQSSEHIKNAITEKNYLFTDKVELITSNMILILSRVELNSKNINSLIETLLDFIETMDSRSFLNDDAIYQLVNFQRDINKENVSRIISLLKTHDYIYSSAFSSSIRLFSEIGTEEEVGNLLIEFVGTSDFSKDELLKDDDTAQAIGLIIDNLDSGTQKNIRKIIKEELKLIFNPDFFYLYTIYEVIDFDSELFNKFIENVPDDTKKDERIKSFIGDSWYYNYRLDQVINLMYHFDMPFDKKLRKLSKKTNSKNYYDWLMNLEGYDYTNFDVYWILKHKTDSYFKAFNKSKKMKKIIQKSLKENYIEGVAKIYFNMLA</sequence>
<reference evidence="2" key="1">
    <citation type="submission" date="2022-04" db="EMBL/GenBank/DDBJ databases">
        <authorList>
            <person name="Ren T."/>
        </authorList>
    </citation>
    <scope>NUCLEOTIDE SEQUENCE</scope>
    <source>
        <strain evidence="2">F63249</strain>
    </source>
</reference>
<organism evidence="2 3">
    <name type="scientific">Psychroserpens algicola</name>
    <dbReference type="NCBI Taxonomy" id="1719034"/>
    <lineage>
        <taxon>Bacteria</taxon>
        <taxon>Pseudomonadati</taxon>
        <taxon>Bacteroidota</taxon>
        <taxon>Flavobacteriia</taxon>
        <taxon>Flavobacteriales</taxon>
        <taxon>Flavobacteriaceae</taxon>
        <taxon>Psychroserpens</taxon>
    </lineage>
</organism>
<dbReference type="RefSeq" id="WP_204344744.1">
    <property type="nucleotide sequence ID" value="NZ_JACNMJ010000001.1"/>
</dbReference>
<evidence type="ECO:0000313" key="2">
    <source>
        <dbReference type="EMBL" id="MCK8480953.1"/>
    </source>
</evidence>
<accession>A0ABT0H9B4</accession>
<name>A0ABT0H9B4_9FLAO</name>
<evidence type="ECO:0000313" key="3">
    <source>
        <dbReference type="Proteomes" id="UP001203687"/>
    </source>
</evidence>
<dbReference type="InterPro" id="IPR025375">
    <property type="entry name" value="DUF4365"/>
</dbReference>